<name>A0A0G3H0Y6_9CORY</name>
<keyword evidence="2" id="KW-1185">Reference proteome</keyword>
<dbReference type="RefSeq" id="WP_047262980.1">
    <property type="nucleotide sequence ID" value="NZ_CP011542.1"/>
</dbReference>
<proteinExistence type="predicted"/>
<gene>
    <name evidence="1" type="ORF">CMUST_13925</name>
</gene>
<dbReference type="PATRIC" id="fig|571915.4.peg.2992"/>
<reference evidence="1 2" key="1">
    <citation type="journal article" date="2015" name="Genome Announc.">
        <title>Complete Genome Sequence of the Type Strain Corynebacterium mustelae DSM 45274, Isolated from Various Tissues of a Male Ferret with Lethal Sepsis.</title>
        <authorList>
            <person name="Ruckert C."/>
            <person name="Eimer J."/>
            <person name="Winkler A."/>
            <person name="Tauch A."/>
        </authorList>
    </citation>
    <scope>NUCLEOTIDE SEQUENCE [LARGE SCALE GENOMIC DNA]</scope>
    <source>
        <strain evidence="1 2">DSM 45274</strain>
    </source>
</reference>
<dbReference type="Proteomes" id="UP000035199">
    <property type="component" value="Chromosome"/>
</dbReference>
<organism evidence="1 2">
    <name type="scientific">Corynebacterium mustelae</name>
    <dbReference type="NCBI Taxonomy" id="571915"/>
    <lineage>
        <taxon>Bacteria</taxon>
        <taxon>Bacillati</taxon>
        <taxon>Actinomycetota</taxon>
        <taxon>Actinomycetes</taxon>
        <taxon>Mycobacteriales</taxon>
        <taxon>Corynebacteriaceae</taxon>
        <taxon>Corynebacterium</taxon>
    </lineage>
</organism>
<evidence type="ECO:0000313" key="2">
    <source>
        <dbReference type="Proteomes" id="UP000035199"/>
    </source>
</evidence>
<dbReference type="EMBL" id="CP011542">
    <property type="protein sequence ID" value="AKK07079.1"/>
    <property type="molecule type" value="Genomic_DNA"/>
</dbReference>
<sequence>MKNLPFNPQALTAIATVLGLIISVLSLLSIGLSLGFAGSSHLQQYEPNLKPQGNVKVTPLKPGETINVAQGDTVFTASTNKFGICTLGYVNPATRTGLYPAHCTTQFPVGSPVYLNPKGTTNAIEIGTFTGTNTNYSPLGGQTAANNANNLAYITFNDSVTFTANPNRHSGDLIQTHAPDEGTRACALLTGTDTPKCGTIIYTTYGDYPVIALDDAPAGEAGGPVWIETGGMIGLATLPIAGNRFTPENTIEPFSGYLVTTLSHAYDRDRASLPFH</sequence>
<accession>A0A0G3H0Y6</accession>
<reference evidence="2" key="2">
    <citation type="submission" date="2015-05" db="EMBL/GenBank/DDBJ databases">
        <title>Complete genome sequence of Corynebacterium mustelae DSM 45274, isolated from various tissues of a male ferret with lethal sepsis.</title>
        <authorList>
            <person name="Ruckert C."/>
            <person name="Albersmeier A."/>
            <person name="Winkler A."/>
            <person name="Tauch A."/>
        </authorList>
    </citation>
    <scope>NUCLEOTIDE SEQUENCE [LARGE SCALE GENOMIC DNA]</scope>
    <source>
        <strain evidence="2">DSM 45274</strain>
    </source>
</reference>
<evidence type="ECO:0000313" key="1">
    <source>
        <dbReference type="EMBL" id="AKK07079.1"/>
    </source>
</evidence>
<protein>
    <submittedName>
        <fullName evidence="1">Uncharacterized protein</fullName>
    </submittedName>
</protein>
<dbReference type="KEGG" id="cmv:CMUST_13925"/>
<dbReference type="OrthoDB" id="4519518at2"/>
<dbReference type="AlphaFoldDB" id="A0A0G3H0Y6"/>